<comment type="function">
    <text evidence="5">Regulatory subunit of S-adenosylmethionine synthetase 2, an enzyme that catalyzes the formation of S-adenosylmethionine from methionine and ATP. Regulates MAT2A catalytic activity by changing its kinetic properties, increasing its affinity for L-methionine. Can bind NADP (in vitro).</text>
</comment>
<evidence type="ECO:0000313" key="9">
    <source>
        <dbReference type="EMBL" id="LAC22262.1"/>
    </source>
</evidence>
<dbReference type="InterPro" id="IPR036291">
    <property type="entry name" value="NAD(P)-bd_dom_sf"/>
</dbReference>
<dbReference type="InterPro" id="IPR005913">
    <property type="entry name" value="dTDP_dehydrorham_reduct"/>
</dbReference>
<evidence type="ECO:0000256" key="5">
    <source>
        <dbReference type="ARBA" id="ARBA00045998"/>
    </source>
</evidence>
<dbReference type="GO" id="GO:0048270">
    <property type="term" value="F:methionine adenosyltransferase regulator activity"/>
    <property type="evidence" value="ECO:0007669"/>
    <property type="project" value="TreeGrafter"/>
</dbReference>
<evidence type="ECO:0000256" key="6">
    <source>
        <dbReference type="ARBA" id="ARBA00046786"/>
    </source>
</evidence>
<organism evidence="8">
    <name type="scientific">Hirondellea gigas</name>
    <dbReference type="NCBI Taxonomy" id="1518452"/>
    <lineage>
        <taxon>Eukaryota</taxon>
        <taxon>Metazoa</taxon>
        <taxon>Ecdysozoa</taxon>
        <taxon>Arthropoda</taxon>
        <taxon>Crustacea</taxon>
        <taxon>Multicrustacea</taxon>
        <taxon>Malacostraca</taxon>
        <taxon>Eumalacostraca</taxon>
        <taxon>Peracarida</taxon>
        <taxon>Amphipoda</taxon>
        <taxon>Amphilochidea</taxon>
        <taxon>Lysianassida</taxon>
        <taxon>Lysianassidira</taxon>
        <taxon>Lysianassoidea</taxon>
        <taxon>Lysianassidae</taxon>
        <taxon>Hirondellea</taxon>
    </lineage>
</organism>
<dbReference type="GO" id="GO:0048269">
    <property type="term" value="C:methionine adenosyltransferase complex"/>
    <property type="evidence" value="ECO:0007669"/>
    <property type="project" value="TreeGrafter"/>
</dbReference>
<reference evidence="8" key="2">
    <citation type="journal article" date="2018" name="Biosci. Biotechnol. Biochem.">
        <title>Polysaccharide hydrolase of the hadal zone amphipods Hirondellea gigas.</title>
        <authorList>
            <person name="Kobayashi H."/>
            <person name="Nagahama T."/>
            <person name="Arai W."/>
            <person name="Sasagawa Y."/>
            <person name="Umeda M."/>
            <person name="Hayashi T."/>
            <person name="Nikaido I."/>
            <person name="Watanabe H."/>
            <person name="Oguri K."/>
            <person name="Kitazato H."/>
            <person name="Fujioka K."/>
            <person name="Kido Y."/>
            <person name="Takami H."/>
        </authorList>
    </citation>
    <scope>NUCLEOTIDE SEQUENCE</scope>
    <source>
        <tissue evidence="8">Whole body</tissue>
    </source>
</reference>
<dbReference type="GO" id="GO:0016740">
    <property type="term" value="F:transferase activity"/>
    <property type="evidence" value="ECO:0007669"/>
    <property type="project" value="UniProtKB-KW"/>
</dbReference>
<evidence type="ECO:0000256" key="1">
    <source>
        <dbReference type="ARBA" id="ARBA00005224"/>
    </source>
</evidence>
<dbReference type="UniPathway" id="UPA00315">
    <property type="reaction ID" value="UER00080"/>
</dbReference>
<protein>
    <recommendedName>
        <fullName evidence="3">Methionine adenosyltransferase 2 subunit beta</fullName>
    </recommendedName>
    <alternativeName>
        <fullName evidence="4">Methionine adenosyltransferase II beta</fullName>
    </alternativeName>
</protein>
<dbReference type="Pfam" id="PF04321">
    <property type="entry name" value="RmlD_sub_bind"/>
    <property type="match status" value="1"/>
</dbReference>
<dbReference type="PANTHER" id="PTHR10491">
    <property type="entry name" value="DTDP-4-DEHYDRORHAMNOSE REDUCTASE"/>
    <property type="match status" value="1"/>
</dbReference>
<name>A0A2P2I315_9CRUS</name>
<dbReference type="InterPro" id="IPR029903">
    <property type="entry name" value="RmlD-like-bd"/>
</dbReference>
<evidence type="ECO:0000256" key="3">
    <source>
        <dbReference type="ARBA" id="ARBA00021596"/>
    </source>
</evidence>
<dbReference type="CDD" id="cd05254">
    <property type="entry name" value="dTDP_HR_like_SDR_e"/>
    <property type="match status" value="1"/>
</dbReference>
<dbReference type="FunFam" id="3.40.50.720:FF:000357">
    <property type="entry name" value="Methionine adenosyltransferase 2 subunit beta"/>
    <property type="match status" value="1"/>
</dbReference>
<dbReference type="SUPFAM" id="SSF51735">
    <property type="entry name" value="NAD(P)-binding Rossmann-fold domains"/>
    <property type="match status" value="1"/>
</dbReference>
<dbReference type="Gene3D" id="3.40.50.720">
    <property type="entry name" value="NAD(P)-binding Rossmann-like Domain"/>
    <property type="match status" value="1"/>
</dbReference>
<evidence type="ECO:0000259" key="7">
    <source>
        <dbReference type="Pfam" id="PF04321"/>
    </source>
</evidence>
<comment type="similarity">
    <text evidence="2">Belongs to the dTDP-4-dehydrorhamnose reductase family. MAT2B subfamily.</text>
</comment>
<dbReference type="PANTHER" id="PTHR10491:SF4">
    <property type="entry name" value="METHIONINE ADENOSYLTRANSFERASE 2 SUBUNIT BETA"/>
    <property type="match status" value="1"/>
</dbReference>
<comment type="subunit">
    <text evidence="6">Heterotrimer; composed of a catalytic MAT2A homodimer that binds one regulatory MAT2B chain. Heterohexamer; composed of a central, catalytic MAT2A homotetramer flanked on either side by a regulatory MAT2B chain. NADP binding increases the affinity for MAT2A.</text>
</comment>
<reference evidence="9" key="1">
    <citation type="submission" date="2017-11" db="EMBL/GenBank/DDBJ databases">
        <title>The sensing device of the deep-sea amphipod.</title>
        <authorList>
            <person name="Kobayashi H."/>
            <person name="Nagahama T."/>
            <person name="Arai W."/>
            <person name="Sasagawa Y."/>
            <person name="Umeda M."/>
            <person name="Hayashi T."/>
            <person name="Nikaido I."/>
            <person name="Watanabe H."/>
            <person name="Oguri K."/>
            <person name="Kitazato H."/>
            <person name="Fujioka K."/>
            <person name="Kido Y."/>
            <person name="Takami H."/>
        </authorList>
    </citation>
    <scope>NUCLEOTIDE SEQUENCE</scope>
    <source>
        <tissue evidence="9">Whole body</tissue>
    </source>
</reference>
<comment type="pathway">
    <text evidence="1">Amino-acid biosynthesis; S-adenosyl-L-methionine biosynthesis; S-adenosyl-L-methionine from L-methionine: step 1/1.</text>
</comment>
<dbReference type="GO" id="GO:0006556">
    <property type="term" value="P:S-adenosylmethionine biosynthetic process"/>
    <property type="evidence" value="ECO:0007669"/>
    <property type="project" value="UniProtKB-UniPathway"/>
</dbReference>
<keyword evidence="8" id="KW-0808">Transferase</keyword>
<evidence type="ECO:0000256" key="2">
    <source>
        <dbReference type="ARBA" id="ARBA00008656"/>
    </source>
</evidence>
<dbReference type="EMBL" id="IACT01003009">
    <property type="protein sequence ID" value="LAC22262.1"/>
    <property type="molecule type" value="mRNA"/>
</dbReference>
<dbReference type="AlphaFoldDB" id="A0A2P2I315"/>
<accession>A0A2P2I315</accession>
<feature type="domain" description="RmlD-like substrate binding" evidence="7">
    <location>
        <begin position="1"/>
        <end position="292"/>
    </location>
</feature>
<proteinExistence type="evidence at transcript level"/>
<evidence type="ECO:0000256" key="4">
    <source>
        <dbReference type="ARBA" id="ARBA00029977"/>
    </source>
</evidence>
<sequence length="294" mass="32293">MKIVVTGASGLLGRAVVKAANAKGWTVVGLAFSRARHGLEKVDITNASQVRAVLEREQPDFVIHAAAERMPDRVENEYEKTRDLNVDASESITLIAKSVGSRVIYISTDYVFDGANPPYTADDTPQPLNKYGITKLDGENAVRNADPESLVLRVPILYGPVERLDESAVTCLLRLVQATATPASVSHYEKRYPEHVSAISDILCQLCEKVKQEPSISGIFQWSGLEQFTKYDMCVSMAEALGLSHSHITADSQPSSGAPRPYDSRMDNSKLEQLGVTSHVTFKDGIKQCLQKWL</sequence>
<evidence type="ECO:0000313" key="8">
    <source>
        <dbReference type="EMBL" id="LAB68417.1"/>
    </source>
</evidence>
<dbReference type="EMBL" id="IACF01002775">
    <property type="protein sequence ID" value="LAB68417.1"/>
    <property type="molecule type" value="mRNA"/>
</dbReference>